<accession>A0ABN7T931</accession>
<organism evidence="2 3">
    <name type="scientific">Oikopleura dioica</name>
    <name type="common">Tunicate</name>
    <dbReference type="NCBI Taxonomy" id="34765"/>
    <lineage>
        <taxon>Eukaryota</taxon>
        <taxon>Metazoa</taxon>
        <taxon>Chordata</taxon>
        <taxon>Tunicata</taxon>
        <taxon>Appendicularia</taxon>
        <taxon>Copelata</taxon>
        <taxon>Oikopleuridae</taxon>
        <taxon>Oikopleura</taxon>
    </lineage>
</organism>
<sequence>MKDVSILKLENLRSHPDAQLRVMETDDAYHLRLSCHCATKIGIPDHLFKEAIFWLTALCGGKFIKLEESHWKDPHFKATSHLFCEKDPNQVLNILALVSQRKKAMMINSDPRAIPYKLGSNMLWKVMLKMIFSGPDICLVHAFQEFIVSPEDWAEMNEIQHGKYQDIFYEKKKAKKAAGLPTSVKEALQKANNKKAQSVDSQEPNVTNKPSKNKKNKKNKKKPNRGKAPNNIRKTKKPTKL</sequence>
<feature type="region of interest" description="Disordered" evidence="1">
    <location>
        <begin position="182"/>
        <end position="241"/>
    </location>
</feature>
<evidence type="ECO:0000256" key="1">
    <source>
        <dbReference type="SAM" id="MobiDB-lite"/>
    </source>
</evidence>
<dbReference type="EMBL" id="OU015567">
    <property type="protein sequence ID" value="CAG5112645.1"/>
    <property type="molecule type" value="Genomic_DNA"/>
</dbReference>
<feature type="compositionally biased region" description="Polar residues" evidence="1">
    <location>
        <begin position="190"/>
        <end position="203"/>
    </location>
</feature>
<reference evidence="2 3" key="1">
    <citation type="submission" date="2021-04" db="EMBL/GenBank/DDBJ databases">
        <authorList>
            <person name="Bliznina A."/>
        </authorList>
    </citation>
    <scope>NUCLEOTIDE SEQUENCE [LARGE SCALE GENOMIC DNA]</scope>
</reference>
<feature type="compositionally biased region" description="Basic residues" evidence="1">
    <location>
        <begin position="211"/>
        <end position="225"/>
    </location>
</feature>
<name>A0ABN7T931_OIKDI</name>
<proteinExistence type="predicted"/>
<dbReference type="Proteomes" id="UP001158576">
    <property type="component" value="Chromosome 2"/>
</dbReference>
<keyword evidence="3" id="KW-1185">Reference proteome</keyword>
<protein>
    <submittedName>
        <fullName evidence="2">Oidioi.mRNA.OKI2018_I69.chr2.g6836.t1.cds</fullName>
    </submittedName>
</protein>
<evidence type="ECO:0000313" key="3">
    <source>
        <dbReference type="Proteomes" id="UP001158576"/>
    </source>
</evidence>
<evidence type="ECO:0000313" key="2">
    <source>
        <dbReference type="EMBL" id="CAG5112645.1"/>
    </source>
</evidence>
<gene>
    <name evidence="2" type="ORF">OKIOD_LOCUS15601</name>
</gene>